<dbReference type="PROSITE" id="PS50846">
    <property type="entry name" value="HMA_2"/>
    <property type="match status" value="2"/>
</dbReference>
<dbReference type="InterPro" id="IPR017969">
    <property type="entry name" value="Heavy-metal-associated_CS"/>
</dbReference>
<dbReference type="InterPro" id="IPR006122">
    <property type="entry name" value="HMA_Cu_ion-bd"/>
</dbReference>
<dbReference type="FunFam" id="3.30.70.100:FF:000005">
    <property type="entry name" value="Copper-exporting P-type ATPase A"/>
    <property type="match status" value="1"/>
</dbReference>
<dbReference type="InterPro" id="IPR006121">
    <property type="entry name" value="HMA_dom"/>
</dbReference>
<gene>
    <name evidence="4" type="ORF">F7R21_33370</name>
</gene>
<keyword evidence="1" id="KW-0479">Metal-binding</keyword>
<proteinExistence type="predicted"/>
<dbReference type="EMBL" id="VZOJ01000210">
    <property type="protein sequence ID" value="KAB0630870.1"/>
    <property type="molecule type" value="Genomic_DNA"/>
</dbReference>
<dbReference type="PROSITE" id="PS01047">
    <property type="entry name" value="HMA_1"/>
    <property type="match status" value="2"/>
</dbReference>
<feature type="domain" description="HMA" evidence="3">
    <location>
        <begin position="108"/>
        <end position="173"/>
    </location>
</feature>
<dbReference type="SUPFAM" id="SSF55008">
    <property type="entry name" value="HMA, heavy metal-associated domain"/>
    <property type="match status" value="2"/>
</dbReference>
<dbReference type="InterPro" id="IPR001802">
    <property type="entry name" value="MerP/CopZ"/>
</dbReference>
<dbReference type="NCBIfam" id="TIGR00003">
    <property type="entry name" value="copper ion binding protein"/>
    <property type="match status" value="1"/>
</dbReference>
<evidence type="ECO:0000313" key="5">
    <source>
        <dbReference type="Proteomes" id="UP000430232"/>
    </source>
</evidence>
<dbReference type="PANTHER" id="PTHR46594">
    <property type="entry name" value="P-TYPE CATION-TRANSPORTING ATPASE"/>
    <property type="match status" value="1"/>
</dbReference>
<evidence type="ECO:0000313" key="4">
    <source>
        <dbReference type="EMBL" id="KAB0630870.1"/>
    </source>
</evidence>
<dbReference type="CDD" id="cd00371">
    <property type="entry name" value="HMA"/>
    <property type="match status" value="2"/>
</dbReference>
<reference evidence="4 5" key="1">
    <citation type="submission" date="2019-09" db="EMBL/GenBank/DDBJ databases">
        <title>Draft genome sequences of 48 bacterial type strains from the CCUG.</title>
        <authorList>
            <person name="Tunovic T."/>
            <person name="Pineiro-Iglesias B."/>
            <person name="Unosson C."/>
            <person name="Inganas E."/>
            <person name="Ohlen M."/>
            <person name="Cardew S."/>
            <person name="Jensie-Markopoulos S."/>
            <person name="Salva-Serra F."/>
            <person name="Jaen-Luchoro D."/>
            <person name="Karlsson R."/>
            <person name="Svensson-Stadler L."/>
            <person name="Chun J."/>
            <person name="Moore E."/>
        </authorList>
    </citation>
    <scope>NUCLEOTIDE SEQUENCE [LARGE SCALE GENOMIC DNA]</scope>
    <source>
        <strain evidence="4 5">CCUG 54555</strain>
    </source>
</reference>
<dbReference type="Proteomes" id="UP000430232">
    <property type="component" value="Unassembled WGS sequence"/>
</dbReference>
<evidence type="ECO:0000259" key="3">
    <source>
        <dbReference type="PROSITE" id="PS50846"/>
    </source>
</evidence>
<feature type="domain" description="HMA" evidence="3">
    <location>
        <begin position="11"/>
        <end position="76"/>
    </location>
</feature>
<accession>A0A6H9SIV4</accession>
<protein>
    <submittedName>
        <fullName evidence="4">Copper ion binding protein</fullName>
    </submittedName>
</protein>
<comment type="caution">
    <text evidence="4">The sequence shown here is derived from an EMBL/GenBank/DDBJ whole genome shotgun (WGS) entry which is preliminary data.</text>
</comment>
<dbReference type="InterPro" id="IPR036163">
    <property type="entry name" value="HMA_dom_sf"/>
</dbReference>
<dbReference type="PRINTS" id="PR00946">
    <property type="entry name" value="HGSCAVENGER"/>
</dbReference>
<dbReference type="Pfam" id="PF00403">
    <property type="entry name" value="HMA"/>
    <property type="match status" value="2"/>
</dbReference>
<organism evidence="4 5">
    <name type="scientific">Burkholderia latens</name>
    <dbReference type="NCBI Taxonomy" id="488446"/>
    <lineage>
        <taxon>Bacteria</taxon>
        <taxon>Pseudomonadati</taxon>
        <taxon>Pseudomonadota</taxon>
        <taxon>Betaproteobacteria</taxon>
        <taxon>Burkholderiales</taxon>
        <taxon>Burkholderiaceae</taxon>
        <taxon>Burkholderia</taxon>
        <taxon>Burkholderia cepacia complex</taxon>
    </lineage>
</organism>
<dbReference type="AlphaFoldDB" id="A0A6H9SIV4"/>
<keyword evidence="5" id="KW-1185">Reference proteome</keyword>
<dbReference type="RefSeq" id="WP_151068734.1">
    <property type="nucleotide sequence ID" value="NZ_VZOJ01000210.1"/>
</dbReference>
<dbReference type="PANTHER" id="PTHR46594:SF4">
    <property type="entry name" value="P-TYPE CATION-TRANSPORTING ATPASE"/>
    <property type="match status" value="1"/>
</dbReference>
<feature type="non-terminal residue" evidence="4">
    <location>
        <position position="186"/>
    </location>
</feature>
<sequence length="186" mass="18481">MNEPLASAALQTVELTVDGMHCGGCTGRVQRALAAVPGVVDATVDLDAHAATVIAHDAVAPEQLVDAVGRAGYRATVRERACDIVETAEARHAGAPPAPAPAPAPAVATIELDIDGMTCASCVSRVEKALAKVPGVARASVNLATERATVDAAPDVSAPQLAAAVQQAGYGATPVAPTPPAADAPT</sequence>
<name>A0A6H9SIV4_9BURK</name>
<dbReference type="Gene3D" id="3.30.70.100">
    <property type="match status" value="2"/>
</dbReference>
<evidence type="ECO:0000256" key="1">
    <source>
        <dbReference type="ARBA" id="ARBA00022723"/>
    </source>
</evidence>
<dbReference type="OrthoDB" id="9813965at2"/>
<dbReference type="GO" id="GO:0005507">
    <property type="term" value="F:copper ion binding"/>
    <property type="evidence" value="ECO:0007669"/>
    <property type="project" value="InterPro"/>
</dbReference>
<evidence type="ECO:0000256" key="2">
    <source>
        <dbReference type="ARBA" id="ARBA00023008"/>
    </source>
</evidence>
<keyword evidence="2" id="KW-0186">Copper</keyword>